<evidence type="ECO:0000313" key="1">
    <source>
        <dbReference type="EMBL" id="KIM70532.1"/>
    </source>
</evidence>
<dbReference type="EMBL" id="KN822004">
    <property type="protein sequence ID" value="KIM70532.1"/>
    <property type="molecule type" value="Genomic_DNA"/>
</dbReference>
<feature type="non-terminal residue" evidence="1">
    <location>
        <position position="74"/>
    </location>
</feature>
<name>A0A0C3AZW0_9AGAM</name>
<dbReference type="HOGENOM" id="CLU_006344_15_2_1"/>
<protein>
    <submittedName>
        <fullName evidence="1">Uncharacterized protein</fullName>
    </submittedName>
</protein>
<dbReference type="STRING" id="1036808.A0A0C3AZW0"/>
<dbReference type="OrthoDB" id="3246013at2759"/>
<reference evidence="2" key="2">
    <citation type="submission" date="2015-01" db="EMBL/GenBank/DDBJ databases">
        <title>Evolutionary Origins and Diversification of the Mycorrhizal Mutualists.</title>
        <authorList>
            <consortium name="DOE Joint Genome Institute"/>
            <consortium name="Mycorrhizal Genomics Consortium"/>
            <person name="Kohler A."/>
            <person name="Kuo A."/>
            <person name="Nagy L.G."/>
            <person name="Floudas D."/>
            <person name="Copeland A."/>
            <person name="Barry K.W."/>
            <person name="Cichocki N."/>
            <person name="Veneault-Fourrey C."/>
            <person name="LaButti K."/>
            <person name="Lindquist E.A."/>
            <person name="Lipzen A."/>
            <person name="Lundell T."/>
            <person name="Morin E."/>
            <person name="Murat C."/>
            <person name="Riley R."/>
            <person name="Ohm R."/>
            <person name="Sun H."/>
            <person name="Tunlid A."/>
            <person name="Henrissat B."/>
            <person name="Grigoriev I.V."/>
            <person name="Hibbett D.S."/>
            <person name="Martin F."/>
        </authorList>
    </citation>
    <scope>NUCLEOTIDE SEQUENCE [LARGE SCALE GENOMIC DNA]</scope>
    <source>
        <strain evidence="2">Foug A</strain>
    </source>
</reference>
<organism evidence="1 2">
    <name type="scientific">Scleroderma citrinum Foug A</name>
    <dbReference type="NCBI Taxonomy" id="1036808"/>
    <lineage>
        <taxon>Eukaryota</taxon>
        <taxon>Fungi</taxon>
        <taxon>Dikarya</taxon>
        <taxon>Basidiomycota</taxon>
        <taxon>Agaricomycotina</taxon>
        <taxon>Agaricomycetes</taxon>
        <taxon>Agaricomycetidae</taxon>
        <taxon>Boletales</taxon>
        <taxon>Sclerodermatineae</taxon>
        <taxon>Sclerodermataceae</taxon>
        <taxon>Scleroderma</taxon>
    </lineage>
</organism>
<dbReference type="AlphaFoldDB" id="A0A0C3AZW0"/>
<sequence length="74" mass="8576">ERRRPHTLSTLGVELHIPNLVNMVRRFLFEQLNPNDHHDTSEIPLSACPHYDDHIYVFNSACARFYTPSDLSGI</sequence>
<keyword evidence="2" id="KW-1185">Reference proteome</keyword>
<accession>A0A0C3AZW0</accession>
<feature type="non-terminal residue" evidence="1">
    <location>
        <position position="1"/>
    </location>
</feature>
<dbReference type="Proteomes" id="UP000053989">
    <property type="component" value="Unassembled WGS sequence"/>
</dbReference>
<reference evidence="1 2" key="1">
    <citation type="submission" date="2014-04" db="EMBL/GenBank/DDBJ databases">
        <authorList>
            <consortium name="DOE Joint Genome Institute"/>
            <person name="Kuo A."/>
            <person name="Kohler A."/>
            <person name="Nagy L.G."/>
            <person name="Floudas D."/>
            <person name="Copeland A."/>
            <person name="Barry K.W."/>
            <person name="Cichocki N."/>
            <person name="Veneault-Fourrey C."/>
            <person name="LaButti K."/>
            <person name="Lindquist E.A."/>
            <person name="Lipzen A."/>
            <person name="Lundell T."/>
            <person name="Morin E."/>
            <person name="Murat C."/>
            <person name="Sun H."/>
            <person name="Tunlid A."/>
            <person name="Henrissat B."/>
            <person name="Grigoriev I.V."/>
            <person name="Hibbett D.S."/>
            <person name="Martin F."/>
            <person name="Nordberg H.P."/>
            <person name="Cantor M.N."/>
            <person name="Hua S.X."/>
        </authorList>
    </citation>
    <scope>NUCLEOTIDE SEQUENCE [LARGE SCALE GENOMIC DNA]</scope>
    <source>
        <strain evidence="1 2">Foug A</strain>
    </source>
</reference>
<proteinExistence type="predicted"/>
<evidence type="ECO:0000313" key="2">
    <source>
        <dbReference type="Proteomes" id="UP000053989"/>
    </source>
</evidence>
<gene>
    <name evidence="1" type="ORF">SCLCIDRAFT_43155</name>
</gene>
<dbReference type="InParanoid" id="A0A0C3AZW0"/>